<dbReference type="InterPro" id="IPR008334">
    <property type="entry name" value="5'-Nucleotdase_C"/>
</dbReference>
<keyword evidence="2" id="KW-0378">Hydrolase</keyword>
<dbReference type="InterPro" id="IPR029052">
    <property type="entry name" value="Metallo-depent_PP-like"/>
</dbReference>
<comment type="similarity">
    <text evidence="2">Belongs to the 5'-nucleotidase family.</text>
</comment>
<feature type="domain" description="Calcineurin-like phosphoesterase" evidence="3">
    <location>
        <begin position="6"/>
        <end position="239"/>
    </location>
</feature>
<dbReference type="Gene3D" id="3.90.780.10">
    <property type="entry name" value="5'-Nucleotidase, C-terminal domain"/>
    <property type="match status" value="1"/>
</dbReference>
<proteinExistence type="inferred from homology"/>
<organism evidence="5 6">
    <name type="scientific">Catellatospora chokoriensis</name>
    <dbReference type="NCBI Taxonomy" id="310353"/>
    <lineage>
        <taxon>Bacteria</taxon>
        <taxon>Bacillati</taxon>
        <taxon>Actinomycetota</taxon>
        <taxon>Actinomycetes</taxon>
        <taxon>Micromonosporales</taxon>
        <taxon>Micromonosporaceae</taxon>
        <taxon>Catellatospora</taxon>
    </lineage>
</organism>
<evidence type="ECO:0000256" key="2">
    <source>
        <dbReference type="RuleBase" id="RU362119"/>
    </source>
</evidence>
<reference evidence="5 6" key="1">
    <citation type="submission" date="2021-01" db="EMBL/GenBank/DDBJ databases">
        <title>Whole genome shotgun sequence of Catellatospora chokoriensis NBRC 107358.</title>
        <authorList>
            <person name="Komaki H."/>
            <person name="Tamura T."/>
        </authorList>
    </citation>
    <scope>NUCLEOTIDE SEQUENCE [LARGE SCALE GENOMIC DNA]</scope>
    <source>
        <strain evidence="5 6">NBRC 107358</strain>
    </source>
</reference>
<dbReference type="InterPro" id="IPR004843">
    <property type="entry name" value="Calcineurin-like_PHP"/>
</dbReference>
<protein>
    <submittedName>
        <fullName evidence="5">Bifunctional metallophosphatase/5'-nucleotidase</fullName>
    </submittedName>
</protein>
<dbReference type="AlphaFoldDB" id="A0A8J3K3D3"/>
<dbReference type="EMBL" id="BONG01000044">
    <property type="protein sequence ID" value="GIF92341.1"/>
    <property type="molecule type" value="Genomic_DNA"/>
</dbReference>
<evidence type="ECO:0000256" key="1">
    <source>
        <dbReference type="ARBA" id="ARBA00022729"/>
    </source>
</evidence>
<dbReference type="Proteomes" id="UP000619293">
    <property type="component" value="Unassembled WGS sequence"/>
</dbReference>
<dbReference type="Pfam" id="PF02872">
    <property type="entry name" value="5_nucleotid_C"/>
    <property type="match status" value="1"/>
</dbReference>
<gene>
    <name evidence="5" type="ORF">Cch02nite_57850</name>
</gene>
<dbReference type="SUPFAM" id="SSF56300">
    <property type="entry name" value="Metallo-dependent phosphatases"/>
    <property type="match status" value="1"/>
</dbReference>
<dbReference type="Gene3D" id="3.60.21.10">
    <property type="match status" value="1"/>
</dbReference>
<keyword evidence="1" id="KW-0732">Signal</keyword>
<evidence type="ECO:0000259" key="4">
    <source>
        <dbReference type="Pfam" id="PF02872"/>
    </source>
</evidence>
<dbReference type="GO" id="GO:0000166">
    <property type="term" value="F:nucleotide binding"/>
    <property type="evidence" value="ECO:0007669"/>
    <property type="project" value="UniProtKB-KW"/>
</dbReference>
<dbReference type="GO" id="GO:0008253">
    <property type="term" value="F:5'-nucleotidase activity"/>
    <property type="evidence" value="ECO:0007669"/>
    <property type="project" value="TreeGrafter"/>
</dbReference>
<dbReference type="SUPFAM" id="SSF55816">
    <property type="entry name" value="5'-nucleotidase (syn. UDP-sugar hydrolase), C-terminal domain"/>
    <property type="match status" value="1"/>
</dbReference>
<dbReference type="PANTHER" id="PTHR11575:SF24">
    <property type="entry name" value="5'-NUCLEOTIDASE"/>
    <property type="match status" value="1"/>
</dbReference>
<keyword evidence="6" id="KW-1185">Reference proteome</keyword>
<accession>A0A8J3K3D3</accession>
<keyword evidence="2" id="KW-0547">Nucleotide-binding</keyword>
<name>A0A8J3K3D3_9ACTN</name>
<dbReference type="InterPro" id="IPR006179">
    <property type="entry name" value="5_nucleotidase/apyrase"/>
</dbReference>
<evidence type="ECO:0000259" key="3">
    <source>
        <dbReference type="Pfam" id="PF00149"/>
    </source>
</evidence>
<dbReference type="GO" id="GO:0030288">
    <property type="term" value="C:outer membrane-bounded periplasmic space"/>
    <property type="evidence" value="ECO:0007669"/>
    <property type="project" value="TreeGrafter"/>
</dbReference>
<evidence type="ECO:0000313" key="6">
    <source>
        <dbReference type="Proteomes" id="UP000619293"/>
    </source>
</evidence>
<comment type="caution">
    <text evidence="5">The sequence shown here is derived from an EMBL/GenBank/DDBJ whole genome shotgun (WGS) entry which is preliminary data.</text>
</comment>
<dbReference type="InterPro" id="IPR036907">
    <property type="entry name" value="5'-Nucleotdase_C_sf"/>
</dbReference>
<dbReference type="GO" id="GO:0008768">
    <property type="term" value="F:UDP-sugar diphosphatase activity"/>
    <property type="evidence" value="ECO:0007669"/>
    <property type="project" value="TreeGrafter"/>
</dbReference>
<dbReference type="PANTHER" id="PTHR11575">
    <property type="entry name" value="5'-NUCLEOTIDASE-RELATED"/>
    <property type="match status" value="1"/>
</dbReference>
<sequence length="514" mass="54034">MGAEVRLLGLNDLHGHLTGRGLAYTDPYTGRTGPVGGVATLAAMIRQRRRAYPNPTFVVHSGDMTGGSPAEAALLRDEPVIRVLNQLGMLVGTPGNHEFGAGLGEFLRLVRGGNGFEGQNFPLVSANIMHRPTGRTLFPPYLVTAVGGIKIGFIGATVWFTPLLTSPGTVDDLDFLDEVDAVRACLPELRAQGVHAIVLLLHEGGHQQTLPGGTVSARVNEIAASLPEVGVVMAAHTHHSIHTYVGNTLVMQAAPFGRAFCDVRITLDPRTGRIATADGELVPVWADGAAAPDVAAIVDDALAATAEVTGRVVAVSSRRLVSGRDGGATHAGESPLGNLLADAMRATTGADVAFTNPGGMRAAIPAGAVTWGDLFGVLPSGNDVISCTLTGAQLWELLAQQRRHRFRRNLAVSGLHYRYRPHDEHGGEVIEIRLGPAGQRGKLIRPDANERYRVAVNSFLAAGGDGYRALLGGAEVVGHGSELGALVEYVATLPSPFDAAIEDRIVCDRVAKII</sequence>
<evidence type="ECO:0000313" key="5">
    <source>
        <dbReference type="EMBL" id="GIF92341.1"/>
    </source>
</evidence>
<dbReference type="RefSeq" id="WP_203736511.1">
    <property type="nucleotide sequence ID" value="NZ_BONG01000044.1"/>
</dbReference>
<dbReference type="PRINTS" id="PR01607">
    <property type="entry name" value="APYRASEFAMLY"/>
</dbReference>
<feature type="domain" description="5'-Nucleotidase C-terminal" evidence="4">
    <location>
        <begin position="325"/>
        <end position="470"/>
    </location>
</feature>
<dbReference type="Pfam" id="PF00149">
    <property type="entry name" value="Metallophos"/>
    <property type="match status" value="1"/>
</dbReference>
<dbReference type="GO" id="GO:0009166">
    <property type="term" value="P:nucleotide catabolic process"/>
    <property type="evidence" value="ECO:0007669"/>
    <property type="project" value="InterPro"/>
</dbReference>